<keyword evidence="1" id="KW-0430">Lectin</keyword>
<evidence type="ECO:0000256" key="2">
    <source>
        <dbReference type="SAM" id="SignalP"/>
    </source>
</evidence>
<dbReference type="GO" id="GO:0030246">
    <property type="term" value="F:carbohydrate binding"/>
    <property type="evidence" value="ECO:0007669"/>
    <property type="project" value="UniProtKB-KW"/>
</dbReference>
<sequence length="282" mass="32674">MSFKVVVVVCLCIVTAAASRHVNFYRRDYTYFEEYDAFYKLHWGKGEKNWQEGYLTCDDEGAQLFYPANDEEWRVAANLTESVVDLEHIYVGVHDEFGRGDFLTTDGRFIPDLSHVFDNEDNTRPANFKCGLMSVKTGTKIMISCELRRPFICKKLNNEICPTADSDYFYSKRLKKCFKFNKNEKTWANAMHTCIMEGGVLSDSIINTDINNLNTRMRQTVLFIGFRSIEGNNIFYSNRGLKITLSRQNNYEHCATVTINNEINTSNCEETRPFICEMEVNK</sequence>
<dbReference type="Gene3D" id="3.10.100.10">
    <property type="entry name" value="Mannose-Binding Protein A, subunit A"/>
    <property type="match status" value="2"/>
</dbReference>
<evidence type="ECO:0000256" key="1">
    <source>
        <dbReference type="ARBA" id="ARBA00022734"/>
    </source>
</evidence>
<dbReference type="InterPro" id="IPR016187">
    <property type="entry name" value="CTDL_fold"/>
</dbReference>
<protein>
    <recommendedName>
        <fullName evidence="3">C-type lectin domain-containing protein</fullName>
    </recommendedName>
</protein>
<accession>I4DIP1</accession>
<dbReference type="InterPro" id="IPR016186">
    <property type="entry name" value="C-type_lectin-like/link_sf"/>
</dbReference>
<proteinExistence type="evidence at transcript level"/>
<dbReference type="PROSITE" id="PS50041">
    <property type="entry name" value="C_TYPE_LECTIN_2"/>
    <property type="match status" value="2"/>
</dbReference>
<reference evidence="4" key="1">
    <citation type="journal article" date="2012" name="BMC Biol.">
        <title>Comprehensive microarray-based analysis for stage-specific larval camouflage pattern-associated genes in the swallowtail butterfly, Papilio xuthus.</title>
        <authorList>
            <person name="Futahashi R."/>
            <person name="Shirataki H."/>
            <person name="Narita T."/>
            <person name="Mita K."/>
            <person name="Fujiwara H."/>
        </authorList>
    </citation>
    <scope>NUCLEOTIDE SEQUENCE</scope>
    <source>
        <tissue evidence="4">Epidermis</tissue>
    </source>
</reference>
<evidence type="ECO:0000259" key="3">
    <source>
        <dbReference type="PROSITE" id="PS50041"/>
    </source>
</evidence>
<dbReference type="CDD" id="cd00037">
    <property type="entry name" value="CLECT"/>
    <property type="match status" value="2"/>
</dbReference>
<feature type="signal peptide" evidence="2">
    <location>
        <begin position="1"/>
        <end position="19"/>
    </location>
</feature>
<feature type="domain" description="C-type lectin" evidence="3">
    <location>
        <begin position="173"/>
        <end position="277"/>
    </location>
</feature>
<dbReference type="SMART" id="SM00034">
    <property type="entry name" value="CLECT"/>
    <property type="match status" value="2"/>
</dbReference>
<dbReference type="AlphaFoldDB" id="I4DIP1"/>
<feature type="chain" id="PRO_5003688002" description="C-type lectin domain-containing protein" evidence="2">
    <location>
        <begin position="20"/>
        <end position="282"/>
    </location>
</feature>
<name>I4DIP1_PAPXU</name>
<evidence type="ECO:0000313" key="4">
    <source>
        <dbReference type="EMBL" id="BAM17781.1"/>
    </source>
</evidence>
<dbReference type="InterPro" id="IPR001304">
    <property type="entry name" value="C-type_lectin-like"/>
</dbReference>
<dbReference type="Pfam" id="PF00059">
    <property type="entry name" value="Lectin_C"/>
    <property type="match status" value="2"/>
</dbReference>
<dbReference type="EMBL" id="AK401159">
    <property type="protein sequence ID" value="BAM17781.1"/>
    <property type="molecule type" value="mRNA"/>
</dbReference>
<keyword evidence="2" id="KW-0732">Signal</keyword>
<organism evidence="4">
    <name type="scientific">Papilio xuthus</name>
    <name type="common">Asian swallowtail butterfly</name>
    <dbReference type="NCBI Taxonomy" id="66420"/>
    <lineage>
        <taxon>Eukaryota</taxon>
        <taxon>Metazoa</taxon>
        <taxon>Ecdysozoa</taxon>
        <taxon>Arthropoda</taxon>
        <taxon>Hexapoda</taxon>
        <taxon>Insecta</taxon>
        <taxon>Pterygota</taxon>
        <taxon>Neoptera</taxon>
        <taxon>Endopterygota</taxon>
        <taxon>Lepidoptera</taxon>
        <taxon>Glossata</taxon>
        <taxon>Ditrysia</taxon>
        <taxon>Papilionoidea</taxon>
        <taxon>Papilionidae</taxon>
        <taxon>Papilioninae</taxon>
        <taxon>Papilio</taxon>
    </lineage>
</organism>
<feature type="domain" description="C-type lectin" evidence="3">
    <location>
        <begin position="39"/>
        <end position="154"/>
    </location>
</feature>
<dbReference type="PANTHER" id="PTHR22799:SF6">
    <property type="entry name" value="C-TYPE LECTIN DOMAIN FAMILY 4 MEMBER M-LIKE"/>
    <property type="match status" value="1"/>
</dbReference>
<dbReference type="SUPFAM" id="SSF56436">
    <property type="entry name" value="C-type lectin-like"/>
    <property type="match status" value="2"/>
</dbReference>
<dbReference type="InterPro" id="IPR051663">
    <property type="entry name" value="CLec_Tetranectin-domain"/>
</dbReference>
<dbReference type="PANTHER" id="PTHR22799">
    <property type="entry name" value="TETRANECTIN-RELATED"/>
    <property type="match status" value="1"/>
</dbReference>